<dbReference type="PANTHER" id="PTHR43646:SF3">
    <property type="entry name" value="SLR1566 PROTEIN"/>
    <property type="match status" value="1"/>
</dbReference>
<dbReference type="SUPFAM" id="SSF53448">
    <property type="entry name" value="Nucleotide-diphospho-sugar transferases"/>
    <property type="match status" value="1"/>
</dbReference>
<dbReference type="PANTHER" id="PTHR43646">
    <property type="entry name" value="GLYCOSYLTRANSFERASE"/>
    <property type="match status" value="1"/>
</dbReference>
<feature type="transmembrane region" description="Helical" evidence="1">
    <location>
        <begin position="63"/>
        <end position="82"/>
    </location>
</feature>
<evidence type="ECO:0000256" key="1">
    <source>
        <dbReference type="SAM" id="Phobius"/>
    </source>
</evidence>
<keyword evidence="1" id="KW-1133">Transmembrane helix</keyword>
<dbReference type="Proteomes" id="UP000317646">
    <property type="component" value="Unassembled WGS sequence"/>
</dbReference>
<dbReference type="InterPro" id="IPR001173">
    <property type="entry name" value="Glyco_trans_2-like"/>
</dbReference>
<dbReference type="GO" id="GO:0016740">
    <property type="term" value="F:transferase activity"/>
    <property type="evidence" value="ECO:0007669"/>
    <property type="project" value="UniProtKB-KW"/>
</dbReference>
<comment type="caution">
    <text evidence="3">The sequence shown here is derived from an EMBL/GenBank/DDBJ whole genome shotgun (WGS) entry which is preliminary data.</text>
</comment>
<feature type="transmembrane region" description="Helical" evidence="1">
    <location>
        <begin position="352"/>
        <end position="371"/>
    </location>
</feature>
<feature type="transmembrane region" description="Helical" evidence="1">
    <location>
        <begin position="377"/>
        <end position="397"/>
    </location>
</feature>
<reference evidence="3 4" key="1">
    <citation type="journal article" date="2019" name="Environ. Microbiol.">
        <title>Species interactions and distinct microbial communities in high Arctic permafrost affected cryosols are associated with the CH4 and CO2 gas fluxes.</title>
        <authorList>
            <person name="Altshuler I."/>
            <person name="Hamel J."/>
            <person name="Turney S."/>
            <person name="Magnuson E."/>
            <person name="Levesque R."/>
            <person name="Greer C."/>
            <person name="Whyte L.G."/>
        </authorList>
    </citation>
    <scope>NUCLEOTIDE SEQUENCE [LARGE SCALE GENOMIC DNA]</scope>
    <source>
        <strain evidence="3 4">S9.2P</strain>
    </source>
</reference>
<proteinExistence type="predicted"/>
<keyword evidence="3" id="KW-0808">Transferase</keyword>
<protein>
    <submittedName>
        <fullName evidence="3">Glycosyltransferase</fullName>
    </submittedName>
</protein>
<organism evidence="3 4">
    <name type="scientific">Hymenobacter nivis</name>
    <dbReference type="NCBI Taxonomy" id="1850093"/>
    <lineage>
        <taxon>Bacteria</taxon>
        <taxon>Pseudomonadati</taxon>
        <taxon>Bacteroidota</taxon>
        <taxon>Cytophagia</taxon>
        <taxon>Cytophagales</taxon>
        <taxon>Hymenobacteraceae</taxon>
        <taxon>Hymenobacter</taxon>
    </lineage>
</organism>
<dbReference type="Gene3D" id="3.90.550.10">
    <property type="entry name" value="Spore Coat Polysaccharide Biosynthesis Protein SpsA, Chain A"/>
    <property type="match status" value="1"/>
</dbReference>
<evidence type="ECO:0000313" key="4">
    <source>
        <dbReference type="Proteomes" id="UP000317646"/>
    </source>
</evidence>
<gene>
    <name evidence="3" type="ORF">EAH73_03625</name>
</gene>
<dbReference type="Pfam" id="PF00535">
    <property type="entry name" value="Glycos_transf_2"/>
    <property type="match status" value="1"/>
</dbReference>
<dbReference type="InterPro" id="IPR029044">
    <property type="entry name" value="Nucleotide-diphossugar_trans"/>
</dbReference>
<dbReference type="AlphaFoldDB" id="A0A502HFX5"/>
<sequence>MGVSMAPWAVCSRPARALVAGSRAMRSKVISTRKGNPAGPGPLPLPAHSRCLPLPPYLPKSPVFWLLVACVLAQFYYWFYYFGPFARRPAEAPADAPGPHADDEPVSIVVCARNELENLRRLLPLLLKQDYPAGFEVVLIDDRSYDETQDYAQQLGQYYAGRFRLVTIKSTPDGFAPKKYALTLGIKAATHPRLLFTDADCIPATNQWLRLMQRGFGAPGAPAGLVLGFSGYAEGPGLLNRLIRYETLLTAAQYLSFAWRGRPYMGVGRNLGYTWATFAAAKGFASHIRRLSGDDDLLVQDAVAQGVRAAVVADAPAHTLSEPAATWGAWWTQKRRHLSAGSRYRLADRARIGTFVMANLLPYALTAGLVFSPQYWVPLAVVWALRTFALAYVYGILGRRLEQKLPSAWLPLLDGLYFAQYVAISFSLLFKRSLRWK</sequence>
<name>A0A502HFX5_9BACT</name>
<feature type="domain" description="Glycosyltransferase 2-like" evidence="2">
    <location>
        <begin position="107"/>
        <end position="218"/>
    </location>
</feature>
<evidence type="ECO:0000259" key="2">
    <source>
        <dbReference type="Pfam" id="PF00535"/>
    </source>
</evidence>
<feature type="transmembrane region" description="Helical" evidence="1">
    <location>
        <begin position="409"/>
        <end position="430"/>
    </location>
</feature>
<keyword evidence="1" id="KW-0812">Transmembrane</keyword>
<dbReference type="EMBL" id="RCYZ01000001">
    <property type="protein sequence ID" value="TPG72525.1"/>
    <property type="molecule type" value="Genomic_DNA"/>
</dbReference>
<evidence type="ECO:0000313" key="3">
    <source>
        <dbReference type="EMBL" id="TPG72525.1"/>
    </source>
</evidence>
<keyword evidence="1" id="KW-0472">Membrane</keyword>
<accession>A0A502HFX5</accession>
<keyword evidence="4" id="KW-1185">Reference proteome</keyword>